<dbReference type="InterPro" id="IPR011518">
    <property type="entry name" value="Transposase_36"/>
</dbReference>
<gene>
    <name evidence="1" type="ORF">DSM3645_25212</name>
</gene>
<accession>A4A0B0</accession>
<protein>
    <recommendedName>
        <fullName evidence="3">Transposase</fullName>
    </recommendedName>
</protein>
<dbReference type="eggNOG" id="COG3415">
    <property type="taxonomic scope" value="Bacteria"/>
</dbReference>
<dbReference type="Proteomes" id="UP000004358">
    <property type="component" value="Unassembled WGS sequence"/>
</dbReference>
<name>A4A0B0_9BACT</name>
<comment type="caution">
    <text evidence="1">The sequence shown here is derived from an EMBL/GenBank/DDBJ whole genome shotgun (WGS) entry which is preliminary data.</text>
</comment>
<sequence>MYDIHRDEALVSVGISHDTAQFAVAAIRLWWRKLGRKQYGAGRRLLITADSGGSNSSRNRLWKLELQKFADETGVIIEVCHYPPGTSKWNKIEHRVFCHITRNWRGVPLETHEIVVSSIGHTRTASGLEAHAWLDEASYEKRIKVSDETLAECLIKRHDFHGEWNDEIHPRKPPHSGN</sequence>
<dbReference type="STRING" id="314230.DSM3645_25212"/>
<dbReference type="EMBL" id="AANZ01000028">
    <property type="protein sequence ID" value="EAQ77730.1"/>
    <property type="molecule type" value="Genomic_DNA"/>
</dbReference>
<proteinExistence type="predicted"/>
<evidence type="ECO:0008006" key="3">
    <source>
        <dbReference type="Google" id="ProtNLM"/>
    </source>
</evidence>
<evidence type="ECO:0000313" key="2">
    <source>
        <dbReference type="Proteomes" id="UP000004358"/>
    </source>
</evidence>
<dbReference type="AlphaFoldDB" id="A4A0B0"/>
<dbReference type="Pfam" id="PF07592">
    <property type="entry name" value="DDE_Tnp_ISAZ013"/>
    <property type="match status" value="1"/>
</dbReference>
<dbReference type="NCBIfam" id="NF033519">
    <property type="entry name" value="transpos_ISAzo13"/>
    <property type="match status" value="1"/>
</dbReference>
<reference evidence="1 2" key="1">
    <citation type="submission" date="2006-02" db="EMBL/GenBank/DDBJ databases">
        <authorList>
            <person name="Amann R."/>
            <person name="Ferriera S."/>
            <person name="Johnson J."/>
            <person name="Kravitz S."/>
            <person name="Halpern A."/>
            <person name="Remington K."/>
            <person name="Beeson K."/>
            <person name="Tran B."/>
            <person name="Rogers Y.-H."/>
            <person name="Friedman R."/>
            <person name="Venter J.C."/>
        </authorList>
    </citation>
    <scope>NUCLEOTIDE SEQUENCE [LARGE SCALE GENOMIC DNA]</scope>
    <source>
        <strain evidence="1 2">DSM 3645</strain>
    </source>
</reference>
<dbReference type="HOGENOM" id="CLU_024793_0_1_0"/>
<evidence type="ECO:0000313" key="1">
    <source>
        <dbReference type="EMBL" id="EAQ77730.1"/>
    </source>
</evidence>
<organism evidence="1 2">
    <name type="scientific">Blastopirellula marina DSM 3645</name>
    <dbReference type="NCBI Taxonomy" id="314230"/>
    <lineage>
        <taxon>Bacteria</taxon>
        <taxon>Pseudomonadati</taxon>
        <taxon>Planctomycetota</taxon>
        <taxon>Planctomycetia</taxon>
        <taxon>Pirellulales</taxon>
        <taxon>Pirellulaceae</taxon>
        <taxon>Blastopirellula</taxon>
    </lineage>
</organism>